<proteinExistence type="predicted"/>
<sequence>MDSTLPPSKRTTTTTPEMGDPSPKQQPPPTQHQAVVDGGTGDEAQVKRLRDRWELASVLNFLSVFEPVIGTGLMPEGLIERELINPTSSLAQLHIKLLKGIPPRSKMLDGSDAWVTVLCKKLIPWWPWVADGVMPLKPANGEELRHYKELGPFTRLLILKALCELRSHQDDAVRYINASLKTGTPVSHFRKEKLIGDGGTSYWYDDSVIGGHRLYREVHEAQPKAKNLGEDLVSLPAMSFLWETLATTPDEFRRVADIFAHKESMTEVAVSNILQSDVLPVLEKLQKDKERMLKRKGRKEMLLRNCIQSYVVRSVRSSRIRRPASYTFDDYDQAIDDAIRITETEQTGEGNNKDDDRRWRLELESSGRENAEEASPSIPVRDLVVPDSEDEN</sequence>
<name>A0ACB9RQ92_9MYRT</name>
<gene>
    <name evidence="1" type="ORF">MLD38_006013</name>
</gene>
<accession>A0ACB9RQ92</accession>
<keyword evidence="2" id="KW-1185">Reference proteome</keyword>
<dbReference type="EMBL" id="CM042882">
    <property type="protein sequence ID" value="KAI4379759.1"/>
    <property type="molecule type" value="Genomic_DNA"/>
</dbReference>
<evidence type="ECO:0000313" key="2">
    <source>
        <dbReference type="Proteomes" id="UP001057402"/>
    </source>
</evidence>
<dbReference type="Proteomes" id="UP001057402">
    <property type="component" value="Chromosome 3"/>
</dbReference>
<evidence type="ECO:0000313" key="1">
    <source>
        <dbReference type="EMBL" id="KAI4379759.1"/>
    </source>
</evidence>
<protein>
    <submittedName>
        <fullName evidence="1">Uncharacterized protein</fullName>
    </submittedName>
</protein>
<organism evidence="1 2">
    <name type="scientific">Melastoma candidum</name>
    <dbReference type="NCBI Taxonomy" id="119954"/>
    <lineage>
        <taxon>Eukaryota</taxon>
        <taxon>Viridiplantae</taxon>
        <taxon>Streptophyta</taxon>
        <taxon>Embryophyta</taxon>
        <taxon>Tracheophyta</taxon>
        <taxon>Spermatophyta</taxon>
        <taxon>Magnoliopsida</taxon>
        <taxon>eudicotyledons</taxon>
        <taxon>Gunneridae</taxon>
        <taxon>Pentapetalae</taxon>
        <taxon>rosids</taxon>
        <taxon>malvids</taxon>
        <taxon>Myrtales</taxon>
        <taxon>Melastomataceae</taxon>
        <taxon>Melastomatoideae</taxon>
        <taxon>Melastomateae</taxon>
        <taxon>Melastoma</taxon>
    </lineage>
</organism>
<comment type="caution">
    <text evidence="1">The sequence shown here is derived from an EMBL/GenBank/DDBJ whole genome shotgun (WGS) entry which is preliminary data.</text>
</comment>
<reference evidence="2" key="1">
    <citation type="journal article" date="2023" name="Front. Plant Sci.">
        <title>Chromosomal-level genome assembly of Melastoma candidum provides insights into trichome evolution.</title>
        <authorList>
            <person name="Zhong Y."/>
            <person name="Wu W."/>
            <person name="Sun C."/>
            <person name="Zou P."/>
            <person name="Liu Y."/>
            <person name="Dai S."/>
            <person name="Zhou R."/>
        </authorList>
    </citation>
    <scope>NUCLEOTIDE SEQUENCE [LARGE SCALE GENOMIC DNA]</scope>
</reference>